<feature type="transmembrane region" description="Helical" evidence="2">
    <location>
        <begin position="53"/>
        <end position="72"/>
    </location>
</feature>
<evidence type="ECO:0000256" key="1">
    <source>
        <dbReference type="SAM" id="MobiDB-lite"/>
    </source>
</evidence>
<dbReference type="RefSeq" id="WP_156382738.1">
    <property type="nucleotide sequence ID" value="NZ_JACBYE010000004.1"/>
</dbReference>
<feature type="transmembrane region" description="Helical" evidence="2">
    <location>
        <begin position="27"/>
        <end position="47"/>
    </location>
</feature>
<keyword evidence="4" id="KW-1185">Reference proteome</keyword>
<keyword evidence="2" id="KW-1133">Transmembrane helix</keyword>
<dbReference type="Proteomes" id="UP000561011">
    <property type="component" value="Unassembled WGS sequence"/>
</dbReference>
<evidence type="ECO:0000313" key="3">
    <source>
        <dbReference type="EMBL" id="NYS92509.1"/>
    </source>
</evidence>
<reference evidence="3 4" key="1">
    <citation type="submission" date="2020-07" db="EMBL/GenBank/DDBJ databases">
        <title>MOT database genomes.</title>
        <authorList>
            <person name="Joseph S."/>
            <person name="Aduse-Opoku J."/>
            <person name="Hashim A."/>
            <person name="Wade W."/>
            <person name="Curtis M."/>
        </authorList>
    </citation>
    <scope>NUCLEOTIDE SEQUENCE [LARGE SCALE GENOMIC DNA]</scope>
    <source>
        <strain evidence="3 4">DSM 100099</strain>
    </source>
</reference>
<protein>
    <submittedName>
        <fullName evidence="3">Uncharacterized protein</fullName>
    </submittedName>
</protein>
<organism evidence="3 4">
    <name type="scientific">Sanguibacter inulinus</name>
    <dbReference type="NCBI Taxonomy" id="60922"/>
    <lineage>
        <taxon>Bacteria</taxon>
        <taxon>Bacillati</taxon>
        <taxon>Actinomycetota</taxon>
        <taxon>Actinomycetes</taxon>
        <taxon>Micrococcales</taxon>
        <taxon>Sanguibacteraceae</taxon>
        <taxon>Sanguibacter</taxon>
    </lineage>
</organism>
<keyword evidence="2" id="KW-0812">Transmembrane</keyword>
<name>A0A853EPJ7_9MICO</name>
<sequence length="93" mass="9636">MTYDARPPLPDAPRPARPTGLDGLAQLRPAVAVALAVLGLAFLAFGIVQGQLWAGAIGVVLLVDSALLRYIATRARRAPGPDGMRPGKTPGLL</sequence>
<evidence type="ECO:0000256" key="2">
    <source>
        <dbReference type="SAM" id="Phobius"/>
    </source>
</evidence>
<comment type="caution">
    <text evidence="3">The sequence shown here is derived from an EMBL/GenBank/DDBJ whole genome shotgun (WGS) entry which is preliminary data.</text>
</comment>
<gene>
    <name evidence="3" type="ORF">HZZ10_03055</name>
</gene>
<dbReference type="EMBL" id="JACBYE010000004">
    <property type="protein sequence ID" value="NYS92509.1"/>
    <property type="molecule type" value="Genomic_DNA"/>
</dbReference>
<evidence type="ECO:0000313" key="4">
    <source>
        <dbReference type="Proteomes" id="UP000561011"/>
    </source>
</evidence>
<keyword evidence="2" id="KW-0472">Membrane</keyword>
<proteinExistence type="predicted"/>
<feature type="compositionally biased region" description="Pro residues" evidence="1">
    <location>
        <begin position="7"/>
        <end position="16"/>
    </location>
</feature>
<dbReference type="AlphaFoldDB" id="A0A853EPJ7"/>
<feature type="region of interest" description="Disordered" evidence="1">
    <location>
        <begin position="1"/>
        <end position="20"/>
    </location>
</feature>
<accession>A0A853EPJ7</accession>